<dbReference type="AlphaFoldDB" id="A0AAC9YXV3"/>
<gene>
    <name evidence="9" type="ORF">A1sIIB76_02000</name>
</gene>
<dbReference type="GO" id="GO:0005886">
    <property type="term" value="C:plasma membrane"/>
    <property type="evidence" value="ECO:0007669"/>
    <property type="project" value="UniProtKB-SubCell"/>
</dbReference>
<dbReference type="PANTHER" id="PTHR32196">
    <property type="entry name" value="ABC TRANSPORTER PERMEASE PROTEIN YPHD-RELATED-RELATED"/>
    <property type="match status" value="1"/>
</dbReference>
<keyword evidence="2" id="KW-0813">Transport</keyword>
<evidence type="ECO:0000256" key="2">
    <source>
        <dbReference type="ARBA" id="ARBA00022448"/>
    </source>
</evidence>
<keyword evidence="7 8" id="KW-0472">Membrane</keyword>
<evidence type="ECO:0000256" key="5">
    <source>
        <dbReference type="ARBA" id="ARBA00022692"/>
    </source>
</evidence>
<accession>A0AAC9YXV3</accession>
<feature type="transmembrane region" description="Helical" evidence="8">
    <location>
        <begin position="265"/>
        <end position="285"/>
    </location>
</feature>
<name>A0AAC9YXV3_9ACTN</name>
<dbReference type="Pfam" id="PF02653">
    <property type="entry name" value="BPD_transp_2"/>
    <property type="match status" value="1"/>
</dbReference>
<dbReference type="CDD" id="cd06579">
    <property type="entry name" value="TM_PBP1_transp_AraH_like"/>
    <property type="match status" value="1"/>
</dbReference>
<dbReference type="EMBL" id="CP016778">
    <property type="protein sequence ID" value="ASY23253.1"/>
    <property type="molecule type" value="Genomic_DNA"/>
</dbReference>
<evidence type="ECO:0000256" key="1">
    <source>
        <dbReference type="ARBA" id="ARBA00004651"/>
    </source>
</evidence>
<organism evidence="9 10">
    <name type="scientific">Candidatus Planktophila versatilis</name>
    <dbReference type="NCBI Taxonomy" id="1884905"/>
    <lineage>
        <taxon>Bacteria</taxon>
        <taxon>Bacillati</taxon>
        <taxon>Actinomycetota</taxon>
        <taxon>Actinomycetes</taxon>
        <taxon>Candidatus Nanopelagicales</taxon>
        <taxon>Candidatus Nanopelagicaceae</taxon>
        <taxon>Candidatus Planktophila</taxon>
    </lineage>
</organism>
<keyword evidence="4" id="KW-0997">Cell inner membrane</keyword>
<keyword evidence="3" id="KW-1003">Cell membrane</keyword>
<protein>
    <submittedName>
        <fullName evidence="9">Ribose transport system permease protein</fullName>
    </submittedName>
</protein>
<dbReference type="PANTHER" id="PTHR32196:SF21">
    <property type="entry name" value="ABC TRANSPORTER PERMEASE PROTEIN YPHD-RELATED"/>
    <property type="match status" value="1"/>
</dbReference>
<feature type="transmembrane region" description="Helical" evidence="8">
    <location>
        <begin position="92"/>
        <end position="114"/>
    </location>
</feature>
<evidence type="ECO:0000256" key="3">
    <source>
        <dbReference type="ARBA" id="ARBA00022475"/>
    </source>
</evidence>
<feature type="transmembrane region" description="Helical" evidence="8">
    <location>
        <begin position="121"/>
        <end position="139"/>
    </location>
</feature>
<evidence type="ECO:0000256" key="7">
    <source>
        <dbReference type="ARBA" id="ARBA00023136"/>
    </source>
</evidence>
<proteinExistence type="predicted"/>
<dbReference type="GO" id="GO:0022857">
    <property type="term" value="F:transmembrane transporter activity"/>
    <property type="evidence" value="ECO:0007669"/>
    <property type="project" value="InterPro"/>
</dbReference>
<feature type="transmembrane region" description="Helical" evidence="8">
    <location>
        <begin position="12"/>
        <end position="31"/>
    </location>
</feature>
<evidence type="ECO:0000256" key="4">
    <source>
        <dbReference type="ARBA" id="ARBA00022519"/>
    </source>
</evidence>
<keyword evidence="6 8" id="KW-1133">Transmembrane helix</keyword>
<evidence type="ECO:0000256" key="8">
    <source>
        <dbReference type="SAM" id="Phobius"/>
    </source>
</evidence>
<dbReference type="Proteomes" id="UP000217194">
    <property type="component" value="Chromosome"/>
</dbReference>
<evidence type="ECO:0000313" key="9">
    <source>
        <dbReference type="EMBL" id="ASY23253.1"/>
    </source>
</evidence>
<evidence type="ECO:0000256" key="6">
    <source>
        <dbReference type="ARBA" id="ARBA00022989"/>
    </source>
</evidence>
<keyword evidence="5 8" id="KW-0812">Transmembrane</keyword>
<reference evidence="9 10" key="1">
    <citation type="submission" date="2016-07" db="EMBL/GenBank/DDBJ databases">
        <title>High microdiversification within the ubiquitous acI lineage of Actinobacteria.</title>
        <authorList>
            <person name="Neuenschwander S.M."/>
            <person name="Salcher M."/>
            <person name="Ghai R."/>
            <person name="Pernthaler J."/>
        </authorList>
    </citation>
    <scope>NUCLEOTIDE SEQUENCE [LARGE SCALE GENOMIC DNA]</scope>
    <source>
        <strain evidence="9">MMS-IIB-76</strain>
    </source>
</reference>
<evidence type="ECO:0000313" key="10">
    <source>
        <dbReference type="Proteomes" id="UP000217194"/>
    </source>
</evidence>
<comment type="subcellular location">
    <subcellularLocation>
        <location evidence="1">Cell membrane</location>
        <topology evidence="1">Multi-pass membrane protein</topology>
    </subcellularLocation>
</comment>
<sequence length="317" mass="33154">MFRSIKKFLGPTGFGLLVALILELIIFASLSPYFLNSTNFSNIGRAMVIIGIGSIGATIVIISGGFDLSVGSVMAASGMLAAFVINQGQSNLVGVVLALMLGCVIGLLNGFVIGYLRINPLIATLAMLSIVRGLAYIISGGDAVVVSNSSFLAIGTDSLFGIPLTVWIFITLFLSVGFLMPRTHFGRYVYAIGSNSRAARLAGIFVNRWTLVFYAFSGTTAALAGYVTVARTGQAEPSANIGAELDMITAVILGGTSLSGGKGRLFGTFLAIVVLAILTNGLILIGVPSYWQLPVKGCVLMGAIIWGELHNASRDKS</sequence>
<feature type="transmembrane region" description="Helical" evidence="8">
    <location>
        <begin position="43"/>
        <end position="61"/>
    </location>
</feature>
<feature type="transmembrane region" description="Helical" evidence="8">
    <location>
        <begin position="159"/>
        <end position="180"/>
    </location>
</feature>
<dbReference type="InterPro" id="IPR001851">
    <property type="entry name" value="ABC_transp_permease"/>
</dbReference>
<feature type="transmembrane region" description="Helical" evidence="8">
    <location>
        <begin position="201"/>
        <end position="227"/>
    </location>
</feature>